<dbReference type="PROSITE" id="PS51977">
    <property type="entry name" value="WGR"/>
    <property type="match status" value="1"/>
</dbReference>
<dbReference type="Proteomes" id="UP000012149">
    <property type="component" value="Unassembled WGS sequence"/>
</dbReference>
<protein>
    <submittedName>
        <fullName evidence="2">WGR domain protein</fullName>
    </submittedName>
</protein>
<dbReference type="EMBL" id="AKWE02000159">
    <property type="protein sequence ID" value="EMO56742.1"/>
    <property type="molecule type" value="Genomic_DNA"/>
</dbReference>
<feature type="domain" description="WGR" evidence="1">
    <location>
        <begin position="1"/>
        <end position="60"/>
    </location>
</feature>
<evidence type="ECO:0000259" key="1">
    <source>
        <dbReference type="PROSITE" id="PS51977"/>
    </source>
</evidence>
<dbReference type="CDD" id="cd07996">
    <property type="entry name" value="WGR_MMR_like"/>
    <property type="match status" value="1"/>
</dbReference>
<gene>
    <name evidence="2" type="ORF">LEP1GSC161_0908</name>
</gene>
<dbReference type="InterPro" id="IPR008893">
    <property type="entry name" value="WGR_domain"/>
</dbReference>
<dbReference type="SMART" id="SM00773">
    <property type="entry name" value="WGR"/>
    <property type="match status" value="1"/>
</dbReference>
<dbReference type="Gene3D" id="2.20.140.10">
    <property type="entry name" value="WGR domain"/>
    <property type="match status" value="1"/>
</dbReference>
<reference evidence="2 3" key="1">
    <citation type="submission" date="2013-01" db="EMBL/GenBank/DDBJ databases">
        <authorList>
            <person name="Harkins D.M."/>
            <person name="Durkin A.S."/>
            <person name="Brinkac L.M."/>
            <person name="Haft D.H."/>
            <person name="Selengut J.D."/>
            <person name="Sanka R."/>
            <person name="DePew J."/>
            <person name="Purushe J."/>
            <person name="Matthias M.A."/>
            <person name="Vinetz J.M."/>
            <person name="Sutton G.G."/>
            <person name="Nierman W.C."/>
            <person name="Fouts D.E."/>
        </authorList>
    </citation>
    <scope>NUCLEOTIDE SEQUENCE [LARGE SCALE GENOMIC DNA]</scope>
    <source>
        <strain evidence="2 3">CBC1416</strain>
    </source>
</reference>
<dbReference type="SUPFAM" id="SSF142921">
    <property type="entry name" value="WGR domain-like"/>
    <property type="match status" value="1"/>
</dbReference>
<organism evidence="2 3">
    <name type="scientific">Leptospira santarosai str. CBC1416</name>
    <dbReference type="NCBI Taxonomy" id="1193059"/>
    <lineage>
        <taxon>Bacteria</taxon>
        <taxon>Pseudomonadati</taxon>
        <taxon>Spirochaetota</taxon>
        <taxon>Spirochaetia</taxon>
        <taxon>Leptospirales</taxon>
        <taxon>Leptospiraceae</taxon>
        <taxon>Leptospira</taxon>
    </lineage>
</organism>
<dbReference type="PANTHER" id="PTHR30634">
    <property type="entry name" value="OUTER MEMBRANE LOLAB LIPOPROTEIN INSERTION APPARATUS"/>
    <property type="match status" value="1"/>
</dbReference>
<dbReference type="PANTHER" id="PTHR30634:SF13">
    <property type="entry name" value="PROTEIN YEHF"/>
    <property type="match status" value="1"/>
</dbReference>
<dbReference type="AlphaFoldDB" id="M6VGW5"/>
<accession>M6VGW5</accession>
<evidence type="ECO:0000313" key="3">
    <source>
        <dbReference type="Proteomes" id="UP000012149"/>
    </source>
</evidence>
<proteinExistence type="predicted"/>
<evidence type="ECO:0000313" key="2">
    <source>
        <dbReference type="EMBL" id="EMO56742.1"/>
    </source>
</evidence>
<dbReference type="InterPro" id="IPR050458">
    <property type="entry name" value="LolB"/>
</dbReference>
<comment type="caution">
    <text evidence="2">The sequence shown here is derived from an EMBL/GenBank/DDBJ whole genome shotgun (WGS) entry which is preliminary data.</text>
</comment>
<name>M6VGW5_9LEPT</name>
<feature type="non-terminal residue" evidence="2">
    <location>
        <position position="60"/>
    </location>
</feature>
<dbReference type="InterPro" id="IPR049809">
    <property type="entry name" value="YehF/YfeS-like_WGR"/>
</dbReference>
<dbReference type="Pfam" id="PF05406">
    <property type="entry name" value="WGR"/>
    <property type="match status" value="1"/>
</dbReference>
<dbReference type="InterPro" id="IPR036930">
    <property type="entry name" value="WGR_dom_sf"/>
</dbReference>
<sequence length="60" mass="6784">MKQELTYQDGSSNKFWNIEVSGNSFTVTYGKIGTSGQTQTKTFDNEDKCLKEAQKLLSEK</sequence>